<dbReference type="RefSeq" id="XP_031916907.1">
    <property type="nucleotide sequence ID" value="XM_032059123.1"/>
</dbReference>
<accession>A0A5N6T3F3</accession>
<dbReference type="InterPro" id="IPR036770">
    <property type="entry name" value="Ankyrin_rpt-contain_sf"/>
</dbReference>
<dbReference type="GeneID" id="43643333"/>
<dbReference type="PANTHER" id="PTHR46224">
    <property type="entry name" value="ANKYRIN REPEAT FAMILY PROTEIN"/>
    <property type="match status" value="1"/>
</dbReference>
<dbReference type="InterPro" id="IPR002110">
    <property type="entry name" value="Ankyrin_rpt"/>
</dbReference>
<dbReference type="AlphaFoldDB" id="A0A5N6T3F3"/>
<name>A0A5N6T3F3_ASPPS</name>
<dbReference type="OrthoDB" id="341259at2759"/>
<dbReference type="Pfam" id="PF13637">
    <property type="entry name" value="Ank_4"/>
    <property type="match status" value="1"/>
</dbReference>
<reference evidence="2 3" key="1">
    <citation type="submission" date="2019-04" db="EMBL/GenBank/DDBJ databases">
        <title>Friends and foes A comparative genomics study of 23 Aspergillus species from section Flavi.</title>
        <authorList>
            <consortium name="DOE Joint Genome Institute"/>
            <person name="Kjaerbolling I."/>
            <person name="Vesth T."/>
            <person name="Frisvad J.C."/>
            <person name="Nybo J.L."/>
            <person name="Theobald S."/>
            <person name="Kildgaard S."/>
            <person name="Isbrandt T."/>
            <person name="Kuo A."/>
            <person name="Sato A."/>
            <person name="Lyhne E.K."/>
            <person name="Kogle M.E."/>
            <person name="Wiebenga A."/>
            <person name="Kun R.S."/>
            <person name="Lubbers R.J."/>
            <person name="Makela M.R."/>
            <person name="Barry K."/>
            <person name="Chovatia M."/>
            <person name="Clum A."/>
            <person name="Daum C."/>
            <person name="Haridas S."/>
            <person name="He G."/>
            <person name="LaButti K."/>
            <person name="Lipzen A."/>
            <person name="Mondo S."/>
            <person name="Riley R."/>
            <person name="Salamov A."/>
            <person name="Simmons B.A."/>
            <person name="Magnuson J.K."/>
            <person name="Henrissat B."/>
            <person name="Mortensen U.H."/>
            <person name="Larsen T.O."/>
            <person name="Devries R.P."/>
            <person name="Grigoriev I.V."/>
            <person name="Machida M."/>
            <person name="Baker S.E."/>
            <person name="Andersen M.R."/>
        </authorList>
    </citation>
    <scope>NUCLEOTIDE SEQUENCE [LARGE SCALE GENOMIC DNA]</scope>
    <source>
        <strain evidence="2 3">CBS 117625</strain>
    </source>
</reference>
<keyword evidence="3" id="KW-1185">Reference proteome</keyword>
<dbReference type="PANTHER" id="PTHR46224:SF64">
    <property type="entry name" value="IQ MOTIF AND ANKYRIN REPEAT DOMAIN-CONTAINING PROTEIN 1"/>
    <property type="match status" value="1"/>
</dbReference>
<protein>
    <submittedName>
        <fullName evidence="2">Ankyrin repeat-containing domain protein</fullName>
    </submittedName>
</protein>
<dbReference type="SUPFAM" id="SSF48403">
    <property type="entry name" value="Ankyrin repeat"/>
    <property type="match status" value="1"/>
</dbReference>
<dbReference type="InterPro" id="IPR051616">
    <property type="entry name" value="Cul2-RING_E3_ligase_SR"/>
</dbReference>
<feature type="repeat" description="ANK" evidence="1">
    <location>
        <begin position="195"/>
        <end position="227"/>
    </location>
</feature>
<gene>
    <name evidence="2" type="ORF">BDV38DRAFT_279818</name>
</gene>
<dbReference type="PROSITE" id="PS50297">
    <property type="entry name" value="ANK_REP_REGION"/>
    <property type="match status" value="1"/>
</dbReference>
<evidence type="ECO:0000313" key="3">
    <source>
        <dbReference type="Proteomes" id="UP000325672"/>
    </source>
</evidence>
<dbReference type="SMART" id="SM00248">
    <property type="entry name" value="ANK"/>
    <property type="match status" value="2"/>
</dbReference>
<dbReference type="Gene3D" id="1.25.40.20">
    <property type="entry name" value="Ankyrin repeat-containing domain"/>
    <property type="match status" value="2"/>
</dbReference>
<sequence length="404" mass="43641">MEPNDGFLRAFLHACLAGDLSKTQEAIATGRLTAENLNKGLKLATHIAHPDIVATLFDAGASVTTSTVASLPGPNLQQHPSVVRHFLDHGLDPNSRLSNGEPLLPMLINPASARELLLAGADPNLCGPREIPPLGRALVTIQEEDLSLLELYIEHGATLSADLLFFAMAPRVRQAELKTRFLLNKGLDPNVTSDEWGTPLHCAICCAKPSLVKLLLDAGADPRVVSGGRKTYGTSPTQVAESVRDPGTRGAILSLLDSQARPEGDTYLGRIQGPAGRNLQQCQIFWGGTSLHDKDKTKLHDNDGNCGEPMMAYLCYKNNGINLPDQKARSGTWVNGYKGWRKADQCASNRDDTWGCNLFTANQGLKVLDRDTSVEPYTLANLAGDSTVPEQIHLYGGQHRLFVG</sequence>
<dbReference type="Proteomes" id="UP000325672">
    <property type="component" value="Unassembled WGS sequence"/>
</dbReference>
<evidence type="ECO:0000313" key="2">
    <source>
        <dbReference type="EMBL" id="KAE8140844.1"/>
    </source>
</evidence>
<evidence type="ECO:0000256" key="1">
    <source>
        <dbReference type="PROSITE-ProRule" id="PRU00023"/>
    </source>
</evidence>
<dbReference type="EMBL" id="ML743560">
    <property type="protein sequence ID" value="KAE8140844.1"/>
    <property type="molecule type" value="Genomic_DNA"/>
</dbReference>
<keyword evidence="1" id="KW-0040">ANK repeat</keyword>
<organism evidence="2 3">
    <name type="scientific">Aspergillus pseudotamarii</name>
    <dbReference type="NCBI Taxonomy" id="132259"/>
    <lineage>
        <taxon>Eukaryota</taxon>
        <taxon>Fungi</taxon>
        <taxon>Dikarya</taxon>
        <taxon>Ascomycota</taxon>
        <taxon>Pezizomycotina</taxon>
        <taxon>Eurotiomycetes</taxon>
        <taxon>Eurotiomycetidae</taxon>
        <taxon>Eurotiales</taxon>
        <taxon>Aspergillaceae</taxon>
        <taxon>Aspergillus</taxon>
        <taxon>Aspergillus subgen. Circumdati</taxon>
    </lineage>
</organism>
<dbReference type="PROSITE" id="PS50088">
    <property type="entry name" value="ANK_REPEAT"/>
    <property type="match status" value="1"/>
</dbReference>
<proteinExistence type="predicted"/>